<feature type="region of interest" description="Disordered" evidence="1">
    <location>
        <begin position="245"/>
        <end position="267"/>
    </location>
</feature>
<protein>
    <recommendedName>
        <fullName evidence="2">Swt1-like HEPN domain-containing protein</fullName>
    </recommendedName>
</protein>
<dbReference type="RefSeq" id="WP_104002098.1">
    <property type="nucleotide sequence ID" value="NZ_FNVQ01000001.1"/>
</dbReference>
<feature type="domain" description="Swt1-like HEPN" evidence="2">
    <location>
        <begin position="279"/>
        <end position="401"/>
    </location>
</feature>
<dbReference type="Proteomes" id="UP000236745">
    <property type="component" value="Unassembled WGS sequence"/>
</dbReference>
<organism evidence="3 4">
    <name type="scientific">Marinobacterium lutimaris</name>
    <dbReference type="NCBI Taxonomy" id="568106"/>
    <lineage>
        <taxon>Bacteria</taxon>
        <taxon>Pseudomonadati</taxon>
        <taxon>Pseudomonadota</taxon>
        <taxon>Gammaproteobacteria</taxon>
        <taxon>Oceanospirillales</taxon>
        <taxon>Oceanospirillaceae</taxon>
        <taxon>Marinobacterium</taxon>
    </lineage>
</organism>
<dbReference type="InterPro" id="IPR041650">
    <property type="entry name" value="HEPN_Swt1"/>
</dbReference>
<dbReference type="Pfam" id="PF18731">
    <property type="entry name" value="HEPN_Swt1"/>
    <property type="match status" value="1"/>
</dbReference>
<evidence type="ECO:0000313" key="4">
    <source>
        <dbReference type="Proteomes" id="UP000236745"/>
    </source>
</evidence>
<keyword evidence="4" id="KW-1185">Reference proteome</keyword>
<dbReference type="EMBL" id="FNVQ01000001">
    <property type="protein sequence ID" value="SEG03303.1"/>
    <property type="molecule type" value="Genomic_DNA"/>
</dbReference>
<evidence type="ECO:0000256" key="1">
    <source>
        <dbReference type="SAM" id="MobiDB-lite"/>
    </source>
</evidence>
<gene>
    <name evidence="3" type="ORF">SAMN05444390_1011175</name>
</gene>
<accession>A0A1H5WVH2</accession>
<feature type="compositionally biased region" description="Polar residues" evidence="1">
    <location>
        <begin position="246"/>
        <end position="257"/>
    </location>
</feature>
<dbReference type="AlphaFoldDB" id="A0A1H5WVH2"/>
<reference evidence="3 4" key="1">
    <citation type="submission" date="2016-10" db="EMBL/GenBank/DDBJ databases">
        <authorList>
            <person name="de Groot N.N."/>
        </authorList>
    </citation>
    <scope>NUCLEOTIDE SEQUENCE [LARGE SCALE GENOMIC DNA]</scope>
    <source>
        <strain evidence="3 4">DSM 22012</strain>
    </source>
</reference>
<proteinExistence type="predicted"/>
<dbReference type="OrthoDB" id="8447818at2"/>
<name>A0A1H5WVH2_9GAMM</name>
<evidence type="ECO:0000259" key="2">
    <source>
        <dbReference type="Pfam" id="PF18731"/>
    </source>
</evidence>
<evidence type="ECO:0000313" key="3">
    <source>
        <dbReference type="EMBL" id="SEG03303.1"/>
    </source>
</evidence>
<sequence>MSSKDLKEILERQKALSDQLRNPLADRLAELESTNVMRAFSQQSNIARMLEELNKPVAFEALERAAEIAKSHDCIRDYGKEAERATQWIKDLEEQTAGTRQWLKDLETQYRLPELDEATRFLREIENNSAFRATQELHKHFEQTQRAMEAMRSPWLDINNSLRSVNAFTELQLLGHTLHSNAPSYGDTVSNALRIELGDWRDQITWPNQIFTDPVARSDFYVERGFNGDLADFPPEAFEESLTLAGLSQDSTESPSGDANDDEEGYQRTNDAHGQLFRFERQVRVFIASRMTEAYGENWIKQQVQPDIRAKWIDKHEKAQRCGEPSLPLIAYADFTDYVLVITKKDNWNTVFQHYFMRPELVRESFQRLHPIRLCTMHARIITQDDELYLRAETLRILKAMGLS</sequence>